<organism evidence="1 2">
    <name type="scientific">Chryseobacterium populi</name>
    <dbReference type="NCBI Taxonomy" id="1144316"/>
    <lineage>
        <taxon>Bacteria</taxon>
        <taxon>Pseudomonadati</taxon>
        <taxon>Bacteroidota</taxon>
        <taxon>Flavobacteriia</taxon>
        <taxon>Flavobacteriales</taxon>
        <taxon>Weeksellaceae</taxon>
        <taxon>Chryseobacterium group</taxon>
        <taxon>Chryseobacterium</taxon>
    </lineage>
</organism>
<keyword evidence="2" id="KW-1185">Reference proteome</keyword>
<dbReference type="CDD" id="cd19958">
    <property type="entry name" value="pyocin_knob"/>
    <property type="match status" value="1"/>
</dbReference>
<dbReference type="Proteomes" id="UP000007509">
    <property type="component" value="Unassembled WGS sequence"/>
</dbReference>
<dbReference type="RefSeq" id="WP_007840351.1">
    <property type="nucleotide sequence ID" value="NZ_AKJY01000006.1"/>
</dbReference>
<name>J2TB31_9FLAO</name>
<dbReference type="PATRIC" id="fig|1144316.3.peg.523"/>
<sequence>MAKKPITELKNNFKAGKRPTEGQFGDLLDSYIHLDSFNPAAYLPLAGGKMTGVLSLGNTSANWISRDMSDVIVNSNFSRYFTKLIGSNGDIDAFGYYGAVTDTGTVTLNWGYIGGATYNGKNALRWTSDQRVAIGASASTVPTTGYALDVVGNSYTRGNVDLIGTINSKSGELTIQRTGVNRIRTNTNSLILSGDTAAGIIYLRPQGDAVSTGQIVINPTHTQYLDNYNLYFGSQTATGSAIFHTNLANSTKGYGLWVAHNLQFNGTDFIQPRGSLNSLALTVNNHKSFSFNFAPASGSFGAVVTPTEVVKISTSGTITTLNHGDSSQWNNAFTQGILYRGLVGNVDLNTVITPGYWVQGGNVNATPENNHPVPLAGLLKVFSTGTNIVQEYNTYAGNNDSYRRYYYNGTWSSWAKDWDSNDFSQQTINNWNTAFARKNESGQVKITYTGLAASNFVANTYKQLNIGGATPTIVASPTTKYPNSTPNNYKGVFDSARNGGSTSFAGRLIENPVSGQNHRWRIIGSFSGRTTSLTETQTLYFRLRNPVSGFTVMGGVITLAPQQTTGEFSVLFDTIADSASIAAPNGYILEAVATYTDANLSLNISSITRFSEAVES</sequence>
<reference evidence="1 2" key="1">
    <citation type="journal article" date="2012" name="J. Bacteriol.">
        <title>Twenty-one genome sequences from Pseudomonas species and 19 genome sequences from diverse bacteria isolated from the rhizosphere and endosphere of Populus deltoides.</title>
        <authorList>
            <person name="Brown S.D."/>
            <person name="Utturkar S.M."/>
            <person name="Klingeman D.M."/>
            <person name="Johnson C.M."/>
            <person name="Martin S.L."/>
            <person name="Land M.L."/>
            <person name="Lu T.Y."/>
            <person name="Schadt C.W."/>
            <person name="Doktycz M.J."/>
            <person name="Pelletier D.A."/>
        </authorList>
    </citation>
    <scope>NUCLEOTIDE SEQUENCE [LARGE SCALE GENOMIC DNA]</scope>
    <source>
        <strain evidence="1 2">CF314</strain>
    </source>
</reference>
<accession>J2TB31</accession>
<proteinExistence type="predicted"/>
<dbReference type="EMBL" id="AKJY01000006">
    <property type="protein sequence ID" value="EJL75362.1"/>
    <property type="molecule type" value="Genomic_DNA"/>
</dbReference>
<dbReference type="AlphaFoldDB" id="J2TB31"/>
<gene>
    <name evidence="1" type="ORF">PMI13_00509</name>
</gene>
<comment type="caution">
    <text evidence="1">The sequence shown here is derived from an EMBL/GenBank/DDBJ whole genome shotgun (WGS) entry which is preliminary data.</text>
</comment>
<dbReference type="OrthoDB" id="1275253at2"/>
<protein>
    <submittedName>
        <fullName evidence="1">Uncharacterized protein</fullName>
    </submittedName>
</protein>
<evidence type="ECO:0000313" key="1">
    <source>
        <dbReference type="EMBL" id="EJL75362.1"/>
    </source>
</evidence>
<evidence type="ECO:0000313" key="2">
    <source>
        <dbReference type="Proteomes" id="UP000007509"/>
    </source>
</evidence>